<reference evidence="1 2" key="1">
    <citation type="submission" date="2014-09" db="EMBL/GenBank/DDBJ databases">
        <title>Sporocytophaga myxococcoides PG-01 genome sequencing.</title>
        <authorList>
            <person name="Liu L."/>
            <person name="Gao P.J."/>
            <person name="Chen G.J."/>
            <person name="Wang L.S."/>
        </authorList>
    </citation>
    <scope>NUCLEOTIDE SEQUENCE [LARGE SCALE GENOMIC DNA]</scope>
    <source>
        <strain evidence="1 2">PG-01</strain>
    </source>
</reference>
<evidence type="ECO:0000313" key="2">
    <source>
        <dbReference type="Proteomes" id="UP000030185"/>
    </source>
</evidence>
<dbReference type="OrthoDB" id="6384756at2"/>
<accession>A0A098LIM3</accession>
<proteinExistence type="predicted"/>
<gene>
    <name evidence="1" type="ORF">MYP_3257</name>
</gene>
<organism evidence="1 2">
    <name type="scientific">Sporocytophaga myxococcoides</name>
    <dbReference type="NCBI Taxonomy" id="153721"/>
    <lineage>
        <taxon>Bacteria</taxon>
        <taxon>Pseudomonadati</taxon>
        <taxon>Bacteroidota</taxon>
        <taxon>Cytophagia</taxon>
        <taxon>Cytophagales</taxon>
        <taxon>Cytophagaceae</taxon>
        <taxon>Sporocytophaga</taxon>
    </lineage>
</organism>
<sequence length="155" mass="18314">MISHKEFSSIRLKDYISEEEIELTSGYEYLDQQWTGEIYGFSSFLRPYDLPESLECISLYLSEFEKPILDKIFRKIGLDIKSGESETELTRKLGKPVNKLSFVEDRNTFQYLVKKPEEYLLNLTIHNEDGLFFIDVICNKKVIEEIDFLKKSKDF</sequence>
<comment type="caution">
    <text evidence="1">The sequence shown here is derived from an EMBL/GenBank/DDBJ whole genome shotgun (WGS) entry which is preliminary data.</text>
</comment>
<dbReference type="AlphaFoldDB" id="A0A098LIM3"/>
<dbReference type="RefSeq" id="WP_045465139.1">
    <property type="nucleotide sequence ID" value="NZ_BBLT01000006.1"/>
</dbReference>
<name>A0A098LIM3_9BACT</name>
<dbReference type="EMBL" id="BBLT01000006">
    <property type="protein sequence ID" value="GAL86028.1"/>
    <property type="molecule type" value="Genomic_DNA"/>
</dbReference>
<protein>
    <submittedName>
        <fullName evidence="1">Uncharacterized protein</fullName>
    </submittedName>
</protein>
<keyword evidence="2" id="KW-1185">Reference proteome</keyword>
<evidence type="ECO:0000313" key="1">
    <source>
        <dbReference type="EMBL" id="GAL86028.1"/>
    </source>
</evidence>
<dbReference type="Proteomes" id="UP000030185">
    <property type="component" value="Unassembled WGS sequence"/>
</dbReference>